<dbReference type="InterPro" id="IPR057985">
    <property type="entry name" value="TPR_PSMD3_N"/>
</dbReference>
<gene>
    <name evidence="2" type="ORF">M9Y10_042063</name>
</gene>
<evidence type="ECO:0000259" key="1">
    <source>
        <dbReference type="Pfam" id="PF25573"/>
    </source>
</evidence>
<comment type="caution">
    <text evidence="2">The sequence shown here is derived from an EMBL/GenBank/DDBJ whole genome shotgun (WGS) entry which is preliminary data.</text>
</comment>
<dbReference type="InterPro" id="IPR045114">
    <property type="entry name" value="Csn12-like"/>
</dbReference>
<keyword evidence="3" id="KW-1185">Reference proteome</keyword>
<evidence type="ECO:0000313" key="2">
    <source>
        <dbReference type="EMBL" id="KAK8886599.1"/>
    </source>
</evidence>
<dbReference type="Gene3D" id="1.10.10.10">
    <property type="entry name" value="Winged helix-like DNA-binding domain superfamily/Winged helix DNA-binding domain"/>
    <property type="match status" value="1"/>
</dbReference>
<sequence>MNQPYTQQKASSDAYKVANQLKKAIKLEKGETIAKFFDINFLKEKKEPCQLLVKENISKALGHDLWMEAFSFLFQVPLCDSEIEAFELYNQAANPLIRDFKSLVSNLGVPCIKTIAKSYHFYATNADYNESVNQMQKLLRLALSTNNNIFGGSALLTVVNELMAVYFQRNNINQAQNLLLTVENKINFRNFTPSEVSTYYFYSGRVNAILLNIAQAHQDLINAYETCPLRLYENRRLILVYLIPIQFFYGKLPTTKKGLIECYKLEIFTSFANSIVLGKIRNFDKSLRDHQLILFQLGIYQLLSSARKLVYYQILRIAYELYGSLRMPVDVFLQALIASNEEDDYDDEEEDELKYTIDEAESIAAMLIEMKLVKAYIHHGLHFIVFAKDPFQPLSVYD</sequence>
<feature type="domain" description="26S proteasome non-ATPase regulatory subunit 3 N-terminal TPR repeats" evidence="1">
    <location>
        <begin position="115"/>
        <end position="253"/>
    </location>
</feature>
<dbReference type="Pfam" id="PF25573">
    <property type="entry name" value="TPR_PSMD3_N"/>
    <property type="match status" value="1"/>
</dbReference>
<dbReference type="PANTHER" id="PTHR12732:SF0">
    <property type="entry name" value="PCI DOMAIN-CONTAINING PROTEIN 2"/>
    <property type="match status" value="1"/>
</dbReference>
<dbReference type="Proteomes" id="UP001470230">
    <property type="component" value="Unassembled WGS sequence"/>
</dbReference>
<protein>
    <recommendedName>
        <fullName evidence="1">26S proteasome non-ATPase regulatory subunit 3 N-terminal TPR repeats domain-containing protein</fullName>
    </recommendedName>
</protein>
<reference evidence="2 3" key="1">
    <citation type="submission" date="2024-04" db="EMBL/GenBank/DDBJ databases">
        <title>Tritrichomonas musculus Genome.</title>
        <authorList>
            <person name="Alves-Ferreira E."/>
            <person name="Grigg M."/>
            <person name="Lorenzi H."/>
            <person name="Galac M."/>
        </authorList>
    </citation>
    <scope>NUCLEOTIDE SEQUENCE [LARGE SCALE GENOMIC DNA]</scope>
    <source>
        <strain evidence="2 3">EAF2021</strain>
    </source>
</reference>
<accession>A0ABR2K6B3</accession>
<dbReference type="EMBL" id="JAPFFF010000007">
    <property type="protein sequence ID" value="KAK8886599.1"/>
    <property type="molecule type" value="Genomic_DNA"/>
</dbReference>
<proteinExistence type="predicted"/>
<organism evidence="2 3">
    <name type="scientific">Tritrichomonas musculus</name>
    <dbReference type="NCBI Taxonomy" id="1915356"/>
    <lineage>
        <taxon>Eukaryota</taxon>
        <taxon>Metamonada</taxon>
        <taxon>Parabasalia</taxon>
        <taxon>Tritrichomonadida</taxon>
        <taxon>Tritrichomonadidae</taxon>
        <taxon>Tritrichomonas</taxon>
    </lineage>
</organism>
<dbReference type="PANTHER" id="PTHR12732">
    <property type="entry name" value="UNCHARACTERIZED PROTEASOME COMPONENT REGION PCI-CONTAINING"/>
    <property type="match status" value="1"/>
</dbReference>
<dbReference type="InterPro" id="IPR036388">
    <property type="entry name" value="WH-like_DNA-bd_sf"/>
</dbReference>
<evidence type="ECO:0000313" key="3">
    <source>
        <dbReference type="Proteomes" id="UP001470230"/>
    </source>
</evidence>
<dbReference type="SMART" id="SM00753">
    <property type="entry name" value="PAM"/>
    <property type="match status" value="1"/>
</dbReference>
<name>A0ABR2K6B3_9EUKA</name>